<dbReference type="InterPro" id="IPR002772">
    <property type="entry name" value="Glyco_hydro_3_C"/>
</dbReference>
<evidence type="ECO:0000256" key="3">
    <source>
        <dbReference type="ARBA" id="ARBA00012744"/>
    </source>
</evidence>
<dbReference type="InterPro" id="IPR036962">
    <property type="entry name" value="Glyco_hydro_3_N_sf"/>
</dbReference>
<dbReference type="InterPro" id="IPR059177">
    <property type="entry name" value="GH29D-like_dom"/>
</dbReference>
<dbReference type="PROSITE" id="PS51272">
    <property type="entry name" value="SLH"/>
    <property type="match status" value="3"/>
</dbReference>
<dbReference type="InterPro" id="IPR005084">
    <property type="entry name" value="CBM6"/>
</dbReference>
<keyword evidence="6" id="KW-0326">Glycosidase</keyword>
<keyword evidence="4 7" id="KW-0732">Signal</keyword>
<feature type="domain" description="SLH" evidence="9">
    <location>
        <begin position="2160"/>
        <end position="2215"/>
    </location>
</feature>
<dbReference type="InterPro" id="IPR033452">
    <property type="entry name" value="GH30_C"/>
</dbReference>
<dbReference type="InterPro" id="IPR001764">
    <property type="entry name" value="Glyco_hydro_3_N"/>
</dbReference>
<dbReference type="Pfam" id="PF03422">
    <property type="entry name" value="CBM_6"/>
    <property type="match status" value="3"/>
</dbReference>
<evidence type="ECO:0000256" key="7">
    <source>
        <dbReference type="SAM" id="SignalP"/>
    </source>
</evidence>
<sequence length="2215" mass="238787">MLKRAISSATALLLLWSTLAGAAPATSYAAASTTEALVPYYKASLPVDTRVADLLGRMSLDEKIGQMVQAERASVTPEDVKKYHLGSVLSGGGSFPNGKQLDSTREKWEALIDSYQAGALSTPLGIPLLYGVDAVHGQNNIMGATLFPHNIGLGATRNTELVEQIGIATAQEAKASGTNWIFGPTIADPQHINWGRTYEGFSDNQSLVAEMASAYIKGLQGKTIGELKNSDRVIASAKHFLGEGLTDNGVNQGDITGMTEQEVLDLNLPMYKKAIEAGARTVMASYNSIQGLKMHANKRILTDALKGTGEGQLGFTGFVITDYNAVQQINKDWDGNAVSGLKNQIKVSVNAGVDMLMMPADWKITITHLKALVEEGAISQSRIDDAVTRILRVKFESGAFEHPMTDQSLETTFGSKSHRALAQKAVRESLVLLKNDKVNGQPILSRLKNMNKIFVAGKSADDIGIQSGGWSISWQGLSGKITEGTTILQGIKNTAGESKKVTYNKHGRGAAGNDVAIAVIGEKPYAESNGDGLNSLKLDKEDIATLNNIRKSGVPTIVVLVSGRPLIINDQLKDIAGLVEAWLPGTEGQGVADVLFGDYEFTGKLPIRWPFYTEAYSALKAGTSNLEQQYILFDYGYGLTKNEPTPVLPALPQKPGNALYAKVEAESFIQQQGIQLEGTADVGGGQNISYADAGDWMEYLIDVPTDGVFDIDFRHAGEGDNTGFNILNESGVKLGELSVNRTGAWQNWKTTTVHDIALTAGVQKIKLVLKAGGLNLNWFGSKGFSPAAPEIDSGGIVTPAPVIQANAVENWVTTERDSGDMGWYYDPRWQDGDKKLEQQANIDLTEVGTAVDPKVTTITIDPNKEYQSMMGIGTSMEESTVYNLLKMSPAKQDELLKKLVSKTEGIGMSMMRVTIGSADFTAQKFYSYDDMPKGETDTSLSHFSIQKDIDFGIIPALQKMVAINPELKFFASPWSPPGWMKTTDSMVKGQVKDEYLPVLADYYVKFIQEYKKQGIVIEAMTLQNEPLLEIEYPSTKMPWQQEAELAKLLKQKLTAAGLDVKLWIFDHNPGDTMSYPAPMLADSENYAAIDGTAFHDYGGDLGLMSQLHDMYPEKNVYLTERAVWGTLGTDRIAQYFRNWARSYNSWVLMLDSDINTHQWVGTPDPTMLIQDSSNTDNYWLTPEYYFVGHFTKFVKPGYTRIDSNYGNKDSVTNVSFMSPDKKTIVTVVINQTASTQTFKLVTDGTQIAATLAPKSVATYRWNRDIQTVPGEEKVLSLTPAVLDYDVNGKEVTLNLSGGTFNSSKVNDISLSGEATDKGVTVTSVTYATYNPDKVKVKLAWDGTPYYNDVNLTLNIPATAYSDSTDGKPLSAHVKLKGTARQTPATPIPGTVSADVYYQFSGVNFTEGWKFTDIGAGDWVDFKINVPRAGKYAFTLNAVVPSGGGSAFQMKSDHTTLATFNIPSGPNNWNLIRTSADLEAGEQIIRILGSVGTFEMQHIIVEEVSPHSVDGDGILKVEAESFVKAGQNVIQVGDPITNLGYTTAGTYMDYLVTVPKSSNYKIKYNYATPQGGVSVSLQTNGQTTGTTSLPSTGGWVVYSEAASILPLVAGTQTIRLVINGDGVNLDRFQLEPTDSAPAPVFEMAAAPHVLYEDSQRDDEQIVKLNTNIVDGKIHYTTDGTLPTKDSALYTGPVSVTTAKVLRAIVVKAGMDDSYVSFYAAAAASPQASPGAGSYNNLVNVNLTSRTKGATIYYTTDGTVPTTTSLLYQGPLTVTSDTTIKAVSIKDSLNHSAVGEFTFNITNNPNPNPGTNPVTNPVTNPGTTAVDNGQKAMIKAPKPVVNPNTGRATTTIASADLKAALQAAKPVKGVPTVFIEVEELAGQKGYEILLPVENLTTGTLTSKLEIDTAIGKIVVPSNMLSRTVANGVDNIGLTIAVADITEDGVKQKIGQHPVIGLTLRAGNQVIEWNNPKAPVTVSIPYTPSATELAHKEQITVWYIDGQGNLISVPSGRYDEKTGMVSFTTTHFGTFAVAYVNKSFTDISKHGWAKQAIEVLASKGVIQGTSDTTFAPNAKIKRADFIVLLVKALGLTEAAGDNFADVKSTAYYAEAIGIAKKLGIVQGKGGNVFEPEANITRQEMMALATRALGAAQIHLEQGSAADLTRFDDITKIAPFAVEDIATLVKNGIVSGNGTLVNPLGTATRAEASVMIYKMYNLK</sequence>
<dbReference type="Gene3D" id="3.40.50.1700">
    <property type="entry name" value="Glycoside hydrolase family 3 C-terminal domain"/>
    <property type="match status" value="1"/>
</dbReference>
<name>A0ABX3HS90_PAEBO</name>
<evidence type="ECO:0000256" key="4">
    <source>
        <dbReference type="ARBA" id="ARBA00022729"/>
    </source>
</evidence>
<comment type="similarity">
    <text evidence="2">Belongs to the glycosyl hydrolase 3 family.</text>
</comment>
<feature type="chain" id="PRO_5045343226" description="beta-glucosidase" evidence="7">
    <location>
        <begin position="23"/>
        <end position="2215"/>
    </location>
</feature>
<dbReference type="Pfam" id="PF00395">
    <property type="entry name" value="SLH"/>
    <property type="match status" value="3"/>
</dbReference>
<feature type="signal peptide" evidence="7">
    <location>
        <begin position="1"/>
        <end position="22"/>
    </location>
</feature>
<comment type="catalytic activity">
    <reaction evidence="1">
        <text>Hydrolysis of terminal, non-reducing beta-D-glucosyl residues with release of beta-D-glucose.</text>
        <dbReference type="EC" id="3.2.1.21"/>
    </reaction>
</comment>
<dbReference type="InterPro" id="IPR013780">
    <property type="entry name" value="Glyco_hydro_b"/>
</dbReference>
<evidence type="ECO:0000313" key="11">
    <source>
        <dbReference type="Proteomes" id="UP000187412"/>
    </source>
</evidence>
<keyword evidence="11" id="KW-1185">Reference proteome</keyword>
<dbReference type="PANTHER" id="PTHR30620">
    <property type="entry name" value="PERIPLASMIC BETA-GLUCOSIDASE-RELATED"/>
    <property type="match status" value="1"/>
</dbReference>
<dbReference type="Gene3D" id="2.60.120.260">
    <property type="entry name" value="Galactose-binding domain-like"/>
    <property type="match status" value="3"/>
</dbReference>
<dbReference type="Pfam" id="PF02055">
    <property type="entry name" value="Glyco_hydro_30"/>
    <property type="match status" value="1"/>
</dbReference>
<dbReference type="Pfam" id="PF13290">
    <property type="entry name" value="CHB_HEX_C_1"/>
    <property type="match status" value="2"/>
</dbReference>
<dbReference type="InterPro" id="IPR036881">
    <property type="entry name" value="Glyco_hydro_3_C_sf"/>
</dbReference>
<dbReference type="PROSITE" id="PS51175">
    <property type="entry name" value="CBM6"/>
    <property type="match status" value="2"/>
</dbReference>
<feature type="domain" description="CBM6" evidence="8">
    <location>
        <begin position="1514"/>
        <end position="1630"/>
    </location>
</feature>
<dbReference type="SUPFAM" id="SSF52279">
    <property type="entry name" value="Beta-D-glucan exohydrolase, C-terminal domain"/>
    <property type="match status" value="1"/>
</dbReference>
<dbReference type="Pfam" id="PF01915">
    <property type="entry name" value="Glyco_hydro_3_C"/>
    <property type="match status" value="1"/>
</dbReference>
<dbReference type="CDD" id="cd04080">
    <property type="entry name" value="CBM6_cellulase-like"/>
    <property type="match status" value="1"/>
</dbReference>
<organism evidence="10 11">
    <name type="scientific">Paenibacillus borealis</name>
    <dbReference type="NCBI Taxonomy" id="160799"/>
    <lineage>
        <taxon>Bacteria</taxon>
        <taxon>Bacillati</taxon>
        <taxon>Bacillota</taxon>
        <taxon>Bacilli</taxon>
        <taxon>Bacillales</taxon>
        <taxon>Paenibacillaceae</taxon>
        <taxon>Paenibacillus</taxon>
    </lineage>
</organism>
<dbReference type="SUPFAM" id="SSF49785">
    <property type="entry name" value="Galactose-binding domain-like"/>
    <property type="match status" value="3"/>
</dbReference>
<dbReference type="InterPro" id="IPR051915">
    <property type="entry name" value="Cellulose_Degrad_GH3"/>
</dbReference>
<feature type="domain" description="CBM6" evidence="8">
    <location>
        <begin position="661"/>
        <end position="782"/>
    </location>
</feature>
<comment type="caution">
    <text evidence="10">The sequence shown here is derived from an EMBL/GenBank/DDBJ whole genome shotgun (WGS) entry which is preliminary data.</text>
</comment>
<dbReference type="InterPro" id="IPR017853">
    <property type="entry name" value="GH"/>
</dbReference>
<dbReference type="Gene3D" id="3.20.20.300">
    <property type="entry name" value="Glycoside hydrolase, family 3, N-terminal domain"/>
    <property type="match status" value="1"/>
</dbReference>
<dbReference type="Pfam" id="PF17189">
    <property type="entry name" value="Glyco_hydro_30C"/>
    <property type="match status" value="1"/>
</dbReference>
<feature type="domain" description="SLH" evidence="9">
    <location>
        <begin position="2033"/>
        <end position="2096"/>
    </location>
</feature>
<dbReference type="Pfam" id="PF00933">
    <property type="entry name" value="Glyco_hydro_3"/>
    <property type="match status" value="1"/>
</dbReference>
<dbReference type="EMBL" id="MPTB01000001">
    <property type="protein sequence ID" value="OMD53818.1"/>
    <property type="molecule type" value="Genomic_DNA"/>
</dbReference>
<dbReference type="PRINTS" id="PR00133">
    <property type="entry name" value="GLHYDRLASE3"/>
</dbReference>
<evidence type="ECO:0000256" key="6">
    <source>
        <dbReference type="ARBA" id="ARBA00023295"/>
    </source>
</evidence>
<dbReference type="PANTHER" id="PTHR30620:SF16">
    <property type="entry name" value="LYSOSOMAL BETA GLUCOSIDASE"/>
    <property type="match status" value="1"/>
</dbReference>
<evidence type="ECO:0000256" key="2">
    <source>
        <dbReference type="ARBA" id="ARBA00005336"/>
    </source>
</evidence>
<proteinExistence type="inferred from homology"/>
<feature type="domain" description="SLH" evidence="9">
    <location>
        <begin position="2097"/>
        <end position="2155"/>
    </location>
</feature>
<dbReference type="SMART" id="SM00606">
    <property type="entry name" value="CBD_IV"/>
    <property type="match status" value="3"/>
</dbReference>
<dbReference type="Gene3D" id="3.20.20.80">
    <property type="entry name" value="Glycosidases"/>
    <property type="match status" value="1"/>
</dbReference>
<evidence type="ECO:0000256" key="5">
    <source>
        <dbReference type="ARBA" id="ARBA00022801"/>
    </source>
</evidence>
<dbReference type="Proteomes" id="UP000187412">
    <property type="component" value="Unassembled WGS sequence"/>
</dbReference>
<dbReference type="InterPro" id="IPR008979">
    <property type="entry name" value="Galactose-bd-like_sf"/>
</dbReference>
<dbReference type="InterPro" id="IPR001119">
    <property type="entry name" value="SLH_dom"/>
</dbReference>
<reference evidence="10 11" key="1">
    <citation type="submission" date="2016-10" db="EMBL/GenBank/DDBJ databases">
        <title>Paenibacillus species isolates.</title>
        <authorList>
            <person name="Beno S.M."/>
        </authorList>
    </citation>
    <scope>NUCLEOTIDE SEQUENCE [LARGE SCALE GENOMIC DNA]</scope>
    <source>
        <strain evidence="10 11">FSL H7-0744</strain>
    </source>
</reference>
<dbReference type="InterPro" id="IPR006584">
    <property type="entry name" value="Cellulose-bd_IV"/>
</dbReference>
<dbReference type="RefSeq" id="WP_076109000.1">
    <property type="nucleotide sequence ID" value="NZ_MPTB01000001.1"/>
</dbReference>
<evidence type="ECO:0000313" key="10">
    <source>
        <dbReference type="EMBL" id="OMD53818.1"/>
    </source>
</evidence>
<keyword evidence="5" id="KW-0378">Hydrolase</keyword>
<gene>
    <name evidence="10" type="ORF">BSK56_01335</name>
</gene>
<dbReference type="EC" id="3.2.1.21" evidence="3"/>
<evidence type="ECO:0000256" key="1">
    <source>
        <dbReference type="ARBA" id="ARBA00000448"/>
    </source>
</evidence>
<accession>A0ABX3HS90</accession>
<evidence type="ECO:0000259" key="9">
    <source>
        <dbReference type="PROSITE" id="PS51272"/>
    </source>
</evidence>
<protein>
    <recommendedName>
        <fullName evidence="3">beta-glucosidase</fullName>
        <ecNumber evidence="3">3.2.1.21</ecNumber>
    </recommendedName>
</protein>
<evidence type="ECO:0000259" key="8">
    <source>
        <dbReference type="PROSITE" id="PS51175"/>
    </source>
</evidence>
<dbReference type="InterPro" id="IPR033453">
    <property type="entry name" value="Glyco_hydro_30_TIM-barrel"/>
</dbReference>
<dbReference type="Gene3D" id="2.60.40.1180">
    <property type="entry name" value="Golgi alpha-mannosidase II"/>
    <property type="match status" value="1"/>
</dbReference>
<dbReference type="SUPFAM" id="SSF51445">
    <property type="entry name" value="(Trans)glycosidases"/>
    <property type="match status" value="2"/>
</dbReference>